<evidence type="ECO:0000256" key="1">
    <source>
        <dbReference type="SAM" id="MobiDB-lite"/>
    </source>
</evidence>
<dbReference type="STRING" id="90262.A0A1X2IFT6"/>
<evidence type="ECO:0000313" key="2">
    <source>
        <dbReference type="EMBL" id="ORZ15756.1"/>
    </source>
</evidence>
<dbReference type="Proteomes" id="UP000193560">
    <property type="component" value="Unassembled WGS sequence"/>
</dbReference>
<dbReference type="EMBL" id="MCGE01000012">
    <property type="protein sequence ID" value="ORZ15756.1"/>
    <property type="molecule type" value="Genomic_DNA"/>
</dbReference>
<sequence>MTPPPTKTAHDDDTKEFFDEIENDSQKDYATCSASDSFNAVWQCYSLGSQALNYYRYGSKKNCEEKYQDLKFCLSTKPKSSAVADDMIRKRDEEKRLEKQKQRSSEDVWDLRV</sequence>
<name>A0A1X2IFT6_9FUNG</name>
<accession>A0A1X2IFT6</accession>
<feature type="region of interest" description="Disordered" evidence="1">
    <location>
        <begin position="93"/>
        <end position="113"/>
    </location>
</feature>
<organism evidence="2 3">
    <name type="scientific">Absidia repens</name>
    <dbReference type="NCBI Taxonomy" id="90262"/>
    <lineage>
        <taxon>Eukaryota</taxon>
        <taxon>Fungi</taxon>
        <taxon>Fungi incertae sedis</taxon>
        <taxon>Mucoromycota</taxon>
        <taxon>Mucoromycotina</taxon>
        <taxon>Mucoromycetes</taxon>
        <taxon>Mucorales</taxon>
        <taxon>Cunninghamellaceae</taxon>
        <taxon>Absidia</taxon>
    </lineage>
</organism>
<dbReference type="OrthoDB" id="2017405at2759"/>
<protein>
    <submittedName>
        <fullName evidence="2">Uncharacterized protein</fullName>
    </submittedName>
</protein>
<evidence type="ECO:0000313" key="3">
    <source>
        <dbReference type="Proteomes" id="UP000193560"/>
    </source>
</evidence>
<dbReference type="AlphaFoldDB" id="A0A1X2IFT6"/>
<dbReference type="PANTHER" id="PTHR28052">
    <property type="entry name" value="UPF0545 PROTEIN C22ORF39"/>
    <property type="match status" value="1"/>
</dbReference>
<gene>
    <name evidence="2" type="ORF">BCR42DRAFT_415840</name>
</gene>
<proteinExistence type="predicted"/>
<dbReference type="Pfam" id="PF11326">
    <property type="entry name" value="PANTS-like"/>
    <property type="match status" value="1"/>
</dbReference>
<reference evidence="2 3" key="1">
    <citation type="submission" date="2016-07" db="EMBL/GenBank/DDBJ databases">
        <title>Pervasive Adenine N6-methylation of Active Genes in Fungi.</title>
        <authorList>
            <consortium name="DOE Joint Genome Institute"/>
            <person name="Mondo S.J."/>
            <person name="Dannebaum R.O."/>
            <person name="Kuo R.C."/>
            <person name="Labutti K."/>
            <person name="Haridas S."/>
            <person name="Kuo A."/>
            <person name="Salamov A."/>
            <person name="Ahrendt S.R."/>
            <person name="Lipzen A."/>
            <person name="Sullivan W."/>
            <person name="Andreopoulos W.B."/>
            <person name="Clum A."/>
            <person name="Lindquist E."/>
            <person name="Daum C."/>
            <person name="Ramamoorthy G.K."/>
            <person name="Gryganskyi A."/>
            <person name="Culley D."/>
            <person name="Magnuson J.K."/>
            <person name="James T.Y."/>
            <person name="O'Malley M.A."/>
            <person name="Stajich J.E."/>
            <person name="Spatafora J.W."/>
            <person name="Visel A."/>
            <person name="Grigoriev I.V."/>
        </authorList>
    </citation>
    <scope>NUCLEOTIDE SEQUENCE [LARGE SCALE GENOMIC DNA]</scope>
    <source>
        <strain evidence="2 3">NRRL 1336</strain>
    </source>
</reference>
<dbReference type="PANTHER" id="PTHR28052:SF1">
    <property type="entry name" value="UPF0545 PROTEIN C22ORF39"/>
    <property type="match status" value="1"/>
</dbReference>
<keyword evidence="3" id="KW-1185">Reference proteome</keyword>
<comment type="caution">
    <text evidence="2">The sequence shown here is derived from an EMBL/GenBank/DDBJ whole genome shotgun (WGS) entry which is preliminary data.</text>
</comment>
<dbReference type="InterPro" id="IPR021475">
    <property type="entry name" value="Pants/Emi1-like"/>
</dbReference>